<evidence type="ECO:0000313" key="4">
    <source>
        <dbReference type="Proteomes" id="UP000228380"/>
    </source>
</evidence>
<dbReference type="FunFam" id="3.30.559.10:FF:000008">
    <property type="entry name" value="Tryptamine hydroxycinnamoyl transferase"/>
    <property type="match status" value="1"/>
</dbReference>
<dbReference type="RefSeq" id="XP_008794075.2">
    <property type="nucleotide sequence ID" value="XM_008795853.3"/>
</dbReference>
<accession>A0A8B7C8M0</accession>
<dbReference type="KEGG" id="pda:103710206"/>
<keyword evidence="4" id="KW-1185">Reference proteome</keyword>
<reference evidence="4" key="1">
    <citation type="journal article" date="2019" name="Nat. Commun.">
        <title>Genome-wide association mapping of date palm fruit traits.</title>
        <authorList>
            <person name="Hazzouri K.M."/>
            <person name="Gros-Balthazard M."/>
            <person name="Flowers J.M."/>
            <person name="Copetti D."/>
            <person name="Lemansour A."/>
            <person name="Lebrun M."/>
            <person name="Masmoudi K."/>
            <person name="Ferrand S."/>
            <person name="Dhar M.I."/>
            <person name="Fresquez Z.A."/>
            <person name="Rosas U."/>
            <person name="Zhang J."/>
            <person name="Talag J."/>
            <person name="Lee S."/>
            <person name="Kudrna D."/>
            <person name="Powell R.F."/>
            <person name="Leitch I.J."/>
            <person name="Krueger R.R."/>
            <person name="Wing R.A."/>
            <person name="Amiri K.M.A."/>
            <person name="Purugganan M.D."/>
        </authorList>
    </citation>
    <scope>NUCLEOTIDE SEQUENCE [LARGE SCALE GENOMIC DNA]</scope>
    <source>
        <strain evidence="4">cv. Khalas</strain>
    </source>
</reference>
<dbReference type="Gene3D" id="3.30.559.10">
    <property type="entry name" value="Chloramphenicol acetyltransferase-like domain"/>
    <property type="match status" value="2"/>
</dbReference>
<dbReference type="InterPro" id="IPR050317">
    <property type="entry name" value="Plant_Fungal_Acyltransferase"/>
</dbReference>
<proteinExistence type="inferred from homology"/>
<organism evidence="4 5">
    <name type="scientific">Phoenix dactylifera</name>
    <name type="common">Date palm</name>
    <dbReference type="NCBI Taxonomy" id="42345"/>
    <lineage>
        <taxon>Eukaryota</taxon>
        <taxon>Viridiplantae</taxon>
        <taxon>Streptophyta</taxon>
        <taxon>Embryophyta</taxon>
        <taxon>Tracheophyta</taxon>
        <taxon>Spermatophyta</taxon>
        <taxon>Magnoliopsida</taxon>
        <taxon>Liliopsida</taxon>
        <taxon>Arecaceae</taxon>
        <taxon>Coryphoideae</taxon>
        <taxon>Phoeniceae</taxon>
        <taxon>Phoenix</taxon>
    </lineage>
</organism>
<reference evidence="5" key="2">
    <citation type="submission" date="2025-08" db="UniProtKB">
        <authorList>
            <consortium name="RefSeq"/>
        </authorList>
    </citation>
    <scope>IDENTIFICATION</scope>
    <source>
        <tissue evidence="5">Young leaves</tissue>
    </source>
</reference>
<protein>
    <submittedName>
        <fullName evidence="5">Agmatine coumaroyltransferase-2-like</fullName>
    </submittedName>
</protein>
<keyword evidence="3" id="KW-0012">Acyltransferase</keyword>
<dbReference type="GO" id="GO:0016747">
    <property type="term" value="F:acyltransferase activity, transferring groups other than amino-acyl groups"/>
    <property type="evidence" value="ECO:0007669"/>
    <property type="project" value="UniProtKB-ARBA"/>
</dbReference>
<keyword evidence="2" id="KW-0808">Transferase</keyword>
<dbReference type="Pfam" id="PF02458">
    <property type="entry name" value="Transferase"/>
    <property type="match status" value="1"/>
</dbReference>
<sequence>MPNDPKAMKVRVESSRLVKPSYEGHPPPTTLRVPLSVFDKVTYNTHIAVIYAFRPPTPCNSTVEKGLSMVLSEYREWAGRLGKDPKGNPVILLNDEGVRFIEASAETTLDKAMPFKPSAALLSFHPSLHGVAELVQVQLTRFTCGSLMVGFTAHHLVADGHATSNFLVAWGRSSRGLAIDPLPLHDRTTFFVPRSPPKLEFKHRGVEFTSKNKFDKGKEDPLKDDIVVSKVHFTKEFLNKLKAQASLGSKSNRPHTTFESLVAHLWRVVTKARGLDGCETTQVRISVNGRTRLSPRVPNEYFGNLVLWAFPRAKVAELISQPLQFAAELIHDEVAKVNDGYFRSFIDFASSGVVQSENLSPTADMGKSVLCPDLEVDSWLRFPFYDLDFGGGSPPYYFMPSYFPVEGMLFILPSSMGDSSIDAFVPLFCHNVDAFKHNCYSLVLA</sequence>
<evidence type="ECO:0000313" key="5">
    <source>
        <dbReference type="RefSeq" id="XP_008794075.2"/>
    </source>
</evidence>
<evidence type="ECO:0000256" key="3">
    <source>
        <dbReference type="ARBA" id="ARBA00023315"/>
    </source>
</evidence>
<evidence type="ECO:0000256" key="2">
    <source>
        <dbReference type="ARBA" id="ARBA00022679"/>
    </source>
</evidence>
<dbReference type="PANTHER" id="PTHR31642:SF13">
    <property type="entry name" value="AGMATINE HYDROXYCINNAMOYLTRANSFERASE 1"/>
    <property type="match status" value="1"/>
</dbReference>
<gene>
    <name evidence="5" type="primary">LOC103710206</name>
</gene>
<dbReference type="OrthoDB" id="671439at2759"/>
<dbReference type="InterPro" id="IPR023213">
    <property type="entry name" value="CAT-like_dom_sf"/>
</dbReference>
<name>A0A8B7C8M0_PHODC</name>
<dbReference type="AlphaFoldDB" id="A0A8B7C8M0"/>
<dbReference type="PANTHER" id="PTHR31642">
    <property type="entry name" value="TRICHOTHECENE 3-O-ACETYLTRANSFERASE"/>
    <property type="match status" value="1"/>
</dbReference>
<comment type="similarity">
    <text evidence="1">Belongs to the plant acyltransferase family.</text>
</comment>
<dbReference type="GeneID" id="103710206"/>
<evidence type="ECO:0000256" key="1">
    <source>
        <dbReference type="ARBA" id="ARBA00009861"/>
    </source>
</evidence>
<dbReference type="Proteomes" id="UP000228380">
    <property type="component" value="Chromosome 16"/>
</dbReference>